<comment type="caution">
    <text evidence="2">The sequence shown here is derived from an EMBL/GenBank/DDBJ whole genome shotgun (WGS) entry which is preliminary data.</text>
</comment>
<evidence type="ECO:0000313" key="2">
    <source>
        <dbReference type="EMBL" id="KGP92182.1"/>
    </source>
</evidence>
<dbReference type="RefSeq" id="WP_036781220.1">
    <property type="nucleotide sequence ID" value="NZ_AVBG01000003.1"/>
</dbReference>
<keyword evidence="3" id="KW-1185">Reference proteome</keyword>
<dbReference type="Proteomes" id="UP000030153">
    <property type="component" value="Unassembled WGS sequence"/>
</dbReference>
<dbReference type="EMBL" id="AVBG01000003">
    <property type="protein sequence ID" value="KGP92182.1"/>
    <property type="molecule type" value="Genomic_DNA"/>
</dbReference>
<sequence length="67" mass="7943">MKDHHKDTNQPTFDELSDRFIGEAAKQPSLSMKTNLDPKDVTKDNPYFDKKKKHTPEEIETFKKFFQ</sequence>
<gene>
    <name evidence="2" type="ORF">N780_01030</name>
</gene>
<organism evidence="2 3">
    <name type="scientific">Pontibacillus chungwhensis BH030062</name>
    <dbReference type="NCBI Taxonomy" id="1385513"/>
    <lineage>
        <taxon>Bacteria</taxon>
        <taxon>Bacillati</taxon>
        <taxon>Bacillota</taxon>
        <taxon>Bacilli</taxon>
        <taxon>Bacillales</taxon>
        <taxon>Bacillaceae</taxon>
        <taxon>Pontibacillus</taxon>
    </lineage>
</organism>
<evidence type="ECO:0000256" key="1">
    <source>
        <dbReference type="SAM" id="MobiDB-lite"/>
    </source>
</evidence>
<evidence type="ECO:0000313" key="3">
    <source>
        <dbReference type="Proteomes" id="UP000030153"/>
    </source>
</evidence>
<protein>
    <submittedName>
        <fullName evidence="2">Uncharacterized protein</fullName>
    </submittedName>
</protein>
<dbReference type="eggNOG" id="ENOG5030CGR">
    <property type="taxonomic scope" value="Bacteria"/>
</dbReference>
<feature type="region of interest" description="Disordered" evidence="1">
    <location>
        <begin position="24"/>
        <end position="52"/>
    </location>
</feature>
<proteinExistence type="predicted"/>
<accession>A0A0A2UV34</accession>
<name>A0A0A2UV34_9BACI</name>
<reference evidence="2 3" key="1">
    <citation type="submission" date="2013-08" db="EMBL/GenBank/DDBJ databases">
        <title>Genome of Pontibacillus chungwhensis.</title>
        <authorList>
            <person name="Wang Q."/>
            <person name="Wang G."/>
        </authorList>
    </citation>
    <scope>NUCLEOTIDE SEQUENCE [LARGE SCALE GENOMIC DNA]</scope>
    <source>
        <strain evidence="2 3">BH030062</strain>
    </source>
</reference>
<feature type="compositionally biased region" description="Basic and acidic residues" evidence="1">
    <location>
        <begin position="36"/>
        <end position="52"/>
    </location>
</feature>
<dbReference type="AlphaFoldDB" id="A0A0A2UV34"/>
<dbReference type="OrthoDB" id="2469080at2"/>